<evidence type="ECO:0000256" key="4">
    <source>
        <dbReference type="ARBA" id="ARBA00022782"/>
    </source>
</evidence>
<evidence type="ECO:0000256" key="8">
    <source>
        <dbReference type="ARBA" id="ARBA00023163"/>
    </source>
</evidence>
<evidence type="ECO:0000256" key="7">
    <source>
        <dbReference type="ARBA" id="ARBA00023125"/>
    </source>
</evidence>
<gene>
    <name evidence="14" type="primary">SIM1</name>
    <name evidence="14" type="synonym">sim1a</name>
</gene>
<evidence type="ECO:0000256" key="2">
    <source>
        <dbReference type="ARBA" id="ARBA00022473"/>
    </source>
</evidence>
<dbReference type="FunFam" id="3.30.450.20:FF:000017">
    <property type="entry name" value="SIM bHLH transcription factor 2"/>
    <property type="match status" value="1"/>
</dbReference>
<dbReference type="InterPro" id="IPR035965">
    <property type="entry name" value="PAS-like_dom_sf"/>
</dbReference>
<dbReference type="CDD" id="cd00130">
    <property type="entry name" value="PAS"/>
    <property type="match status" value="2"/>
</dbReference>
<reference evidence="14" key="2">
    <citation type="submission" date="2025-08" db="UniProtKB">
        <authorList>
            <consortium name="Ensembl"/>
        </authorList>
    </citation>
    <scope>IDENTIFICATION</scope>
</reference>
<dbReference type="SMART" id="SM00091">
    <property type="entry name" value="PAS"/>
    <property type="match status" value="2"/>
</dbReference>
<dbReference type="GO" id="GO:0046983">
    <property type="term" value="F:protein dimerization activity"/>
    <property type="evidence" value="ECO:0007669"/>
    <property type="project" value="InterPro"/>
</dbReference>
<reference evidence="14 15" key="1">
    <citation type="submission" date="2019-04" db="EMBL/GenBank/DDBJ databases">
        <authorList>
            <consortium name="Wellcome Sanger Institute Data Sharing"/>
        </authorList>
    </citation>
    <scope>NUCLEOTIDE SEQUENCE [LARGE SCALE GENOMIC DNA]</scope>
</reference>
<evidence type="ECO:0000256" key="3">
    <source>
        <dbReference type="ARBA" id="ARBA00022737"/>
    </source>
</evidence>
<evidence type="ECO:0000256" key="6">
    <source>
        <dbReference type="ARBA" id="ARBA00023015"/>
    </source>
</evidence>
<dbReference type="GO" id="GO:0030154">
    <property type="term" value="P:cell differentiation"/>
    <property type="evidence" value="ECO:0007669"/>
    <property type="project" value="UniProtKB-KW"/>
</dbReference>
<dbReference type="InterPro" id="IPR001610">
    <property type="entry name" value="PAC"/>
</dbReference>
<dbReference type="Ensembl" id="ENSSFOT00015049580.1">
    <property type="protein sequence ID" value="ENSSFOP00015049077.1"/>
    <property type="gene ID" value="ENSSFOG00015010231.2"/>
</dbReference>
<dbReference type="PANTHER" id="PTHR23043">
    <property type="entry name" value="HYPOXIA-INDUCIBLE FACTOR 1 ALPHA"/>
    <property type="match status" value="1"/>
</dbReference>
<evidence type="ECO:0000256" key="5">
    <source>
        <dbReference type="ARBA" id="ARBA00022902"/>
    </source>
</evidence>
<reference evidence="14" key="3">
    <citation type="submission" date="2025-09" db="UniProtKB">
        <authorList>
            <consortium name="Ensembl"/>
        </authorList>
    </citation>
    <scope>IDENTIFICATION</scope>
</reference>
<keyword evidence="7" id="KW-0238">DNA-binding</keyword>
<dbReference type="PANTHER" id="PTHR23043:SF22">
    <property type="entry name" value="SINGLE-MINDED HOMOLOG 1"/>
    <property type="match status" value="1"/>
</dbReference>
<dbReference type="GO" id="GO:0007399">
    <property type="term" value="P:nervous system development"/>
    <property type="evidence" value="ECO:0007669"/>
    <property type="project" value="UniProtKB-KW"/>
</dbReference>
<dbReference type="PROSITE" id="PS50888">
    <property type="entry name" value="BHLH"/>
    <property type="match status" value="1"/>
</dbReference>
<keyword evidence="8" id="KW-0804">Transcription</keyword>
<organism evidence="14 15">
    <name type="scientific">Scleropages formosus</name>
    <name type="common">Asian bonytongue</name>
    <name type="synonym">Osteoglossum formosum</name>
    <dbReference type="NCBI Taxonomy" id="113540"/>
    <lineage>
        <taxon>Eukaryota</taxon>
        <taxon>Metazoa</taxon>
        <taxon>Chordata</taxon>
        <taxon>Craniata</taxon>
        <taxon>Vertebrata</taxon>
        <taxon>Euteleostomi</taxon>
        <taxon>Actinopterygii</taxon>
        <taxon>Neopterygii</taxon>
        <taxon>Teleostei</taxon>
        <taxon>Osteoglossocephala</taxon>
        <taxon>Osteoglossomorpha</taxon>
        <taxon>Osteoglossiformes</taxon>
        <taxon>Osteoglossidae</taxon>
        <taxon>Scleropages</taxon>
    </lineage>
</organism>
<keyword evidence="3" id="KW-0677">Repeat</keyword>
<dbReference type="Gene3D" id="4.10.280.10">
    <property type="entry name" value="Helix-loop-helix DNA-binding domain"/>
    <property type="match status" value="1"/>
</dbReference>
<dbReference type="FunFam" id="3.30.450.20:FF:000047">
    <property type="entry name" value="SIM bHLH transcription factor 2"/>
    <property type="match status" value="1"/>
</dbReference>
<keyword evidence="4" id="KW-0221">Differentiation</keyword>
<dbReference type="InterPro" id="IPR011598">
    <property type="entry name" value="bHLH_dom"/>
</dbReference>
<dbReference type="InterPro" id="IPR013767">
    <property type="entry name" value="PAS_fold"/>
</dbReference>
<dbReference type="Pfam" id="PF23171">
    <property type="entry name" value="bHLH_HIF1A"/>
    <property type="match status" value="1"/>
</dbReference>
<dbReference type="Gene3D" id="3.30.450.20">
    <property type="entry name" value="PAS domain"/>
    <property type="match status" value="2"/>
</dbReference>
<dbReference type="GO" id="GO:0000981">
    <property type="term" value="F:DNA-binding transcription factor activity, RNA polymerase II-specific"/>
    <property type="evidence" value="ECO:0007669"/>
    <property type="project" value="TreeGrafter"/>
</dbReference>
<dbReference type="Proteomes" id="UP000694397">
    <property type="component" value="Chromosome 8"/>
</dbReference>
<evidence type="ECO:0000259" key="13">
    <source>
        <dbReference type="PROSITE" id="PS50888"/>
    </source>
</evidence>
<keyword evidence="9" id="KW-0539">Nucleus</keyword>
<feature type="domain" description="BHLH" evidence="13">
    <location>
        <begin position="1"/>
        <end position="53"/>
    </location>
</feature>
<dbReference type="SMART" id="SM00353">
    <property type="entry name" value="HLH"/>
    <property type="match status" value="1"/>
</dbReference>
<comment type="function">
    <text evidence="10">Transcriptional factor that may have pleiotropic effects during embryogenesis and in the adult.</text>
</comment>
<comment type="subcellular location">
    <subcellularLocation>
        <location evidence="1">Nucleus</location>
    </subcellularLocation>
</comment>
<evidence type="ECO:0000256" key="11">
    <source>
        <dbReference type="SAM" id="MobiDB-lite"/>
    </source>
</evidence>
<feature type="region of interest" description="Disordered" evidence="11">
    <location>
        <begin position="472"/>
        <end position="491"/>
    </location>
</feature>
<evidence type="ECO:0000256" key="1">
    <source>
        <dbReference type="ARBA" id="ARBA00004123"/>
    </source>
</evidence>
<dbReference type="GeneTree" id="ENSGT00940000156143"/>
<feature type="domain" description="PAS" evidence="12">
    <location>
        <begin position="77"/>
        <end position="140"/>
    </location>
</feature>
<accession>A0A8C9TMC0</accession>
<keyword evidence="6" id="KW-0805">Transcription regulation</keyword>
<dbReference type="SUPFAM" id="SSF55785">
    <property type="entry name" value="PYP-like sensor domain (PAS domain)"/>
    <property type="match status" value="2"/>
</dbReference>
<proteinExistence type="predicted"/>
<feature type="domain" description="PAS" evidence="12">
    <location>
        <begin position="233"/>
        <end position="288"/>
    </location>
</feature>
<dbReference type="Pfam" id="PF00989">
    <property type="entry name" value="PAS"/>
    <property type="match status" value="1"/>
</dbReference>
<evidence type="ECO:0000313" key="14">
    <source>
        <dbReference type="Ensembl" id="ENSSFOP00015049077.1"/>
    </source>
</evidence>
<evidence type="ECO:0000313" key="15">
    <source>
        <dbReference type="Proteomes" id="UP000694397"/>
    </source>
</evidence>
<keyword evidence="15" id="KW-1185">Reference proteome</keyword>
<dbReference type="SUPFAM" id="SSF47459">
    <property type="entry name" value="HLH, helix-loop-helix DNA-binding domain"/>
    <property type="match status" value="1"/>
</dbReference>
<protein>
    <submittedName>
        <fullName evidence="14">SIM bHLH transcription factor 1a</fullName>
    </submittedName>
</protein>
<dbReference type="InterPro" id="IPR000014">
    <property type="entry name" value="PAS"/>
</dbReference>
<dbReference type="InterPro" id="IPR013655">
    <property type="entry name" value="PAS_fold_3"/>
</dbReference>
<sequence length="561" mass="62003">MKEKSKNAARTRREKENSEFYELAKLLPLPSAITSQLDKASIIRLTTSYLRMRVVFPQGLGESWGHVSRSSALENVGRELGSHLLQTLDGFIFVVAPDGKIMYISETASVHLGLSQVELTGNSIYEYIHPADHDEMTAVLTAHQPCHSHLVQEYEMERSFFLRMKCVLAKRNAGLTCGGYKVIHCSGYLKIRQYSLDMSPFDGCYQNVGLVAVGHSLPPSAVTEIKLHSNMFMFRASLDMKLIFLDSRVADLTGYEPQDLIEKTLYHHVHSCDTFHLRCAHHLLLVKGQVTTKYYRFLAKQGGWVWVQSYATIVHNSRSSRPHCIVSVNYVLTDTEYKGLQLSLDQATSSKPSFYAGAVSAVADSRKASKSRAARAKAKSRLSPYPQVSVRERLASPLLHVVARSLPVPVCPCSIRASIRSAPSRTRTRSATAWRCTRTGTATATVRSATAPAAKPDATSWARLSLGGTAGGVQRARCSPSPSRPRKTARVTTAACPTSHPSTAFTVSVGGPEAVAMTTVSTQSRMFTYYTGLFSITRLSRNTHILIFMRSRISIYPKGKY</sequence>
<name>A0A8C9TMC0_SCLFO</name>
<dbReference type="GO" id="GO:0000977">
    <property type="term" value="F:RNA polymerase II transcription regulatory region sequence-specific DNA binding"/>
    <property type="evidence" value="ECO:0007669"/>
    <property type="project" value="TreeGrafter"/>
</dbReference>
<dbReference type="GO" id="GO:0005634">
    <property type="term" value="C:nucleus"/>
    <property type="evidence" value="ECO:0007669"/>
    <property type="project" value="UniProtKB-SubCell"/>
</dbReference>
<dbReference type="SMART" id="SM00086">
    <property type="entry name" value="PAC"/>
    <property type="match status" value="1"/>
</dbReference>
<dbReference type="CDD" id="cd19738">
    <property type="entry name" value="bHLH-PAS_SIM1"/>
    <property type="match status" value="1"/>
</dbReference>
<dbReference type="AlphaFoldDB" id="A0A8C9TMC0"/>
<evidence type="ECO:0000256" key="10">
    <source>
        <dbReference type="ARBA" id="ARBA00037499"/>
    </source>
</evidence>
<dbReference type="FunFam" id="4.10.280.10:FF:000007">
    <property type="entry name" value="single-minded homolog 1 isoform X1"/>
    <property type="match status" value="1"/>
</dbReference>
<dbReference type="Pfam" id="PF08447">
    <property type="entry name" value="PAS_3"/>
    <property type="match status" value="1"/>
</dbReference>
<evidence type="ECO:0000259" key="12">
    <source>
        <dbReference type="PROSITE" id="PS50112"/>
    </source>
</evidence>
<dbReference type="PROSITE" id="PS50112">
    <property type="entry name" value="PAS"/>
    <property type="match status" value="2"/>
</dbReference>
<evidence type="ECO:0000256" key="9">
    <source>
        <dbReference type="ARBA" id="ARBA00023242"/>
    </source>
</evidence>
<keyword evidence="2" id="KW-0217">Developmental protein</keyword>
<dbReference type="InterPro" id="IPR036638">
    <property type="entry name" value="HLH_DNA-bd_sf"/>
</dbReference>
<keyword evidence="5" id="KW-0524">Neurogenesis</keyword>